<dbReference type="GO" id="GO:0017147">
    <property type="term" value="F:Wnt-protein binding"/>
    <property type="evidence" value="ECO:0007669"/>
    <property type="project" value="TreeGrafter"/>
</dbReference>
<feature type="disulfide bond" evidence="14">
    <location>
        <begin position="268"/>
        <end position="278"/>
    </location>
</feature>
<feature type="repeat" description="LDL-receptor class B" evidence="15">
    <location>
        <begin position="38"/>
        <end position="82"/>
    </location>
</feature>
<keyword evidence="17" id="KW-1133">Transmembrane helix</keyword>
<keyword evidence="3 14" id="KW-0245">EGF-like domain</keyword>
<evidence type="ECO:0000256" key="10">
    <source>
        <dbReference type="ARBA" id="ARBA00023157"/>
    </source>
</evidence>
<protein>
    <recommendedName>
        <fullName evidence="13">Protein cueball</fullName>
    </recommendedName>
</protein>
<keyword evidence="2" id="KW-1003">Cell membrane</keyword>
<evidence type="ECO:0000256" key="4">
    <source>
        <dbReference type="ARBA" id="ARBA00022729"/>
    </source>
</evidence>
<gene>
    <name evidence="19" type="ORF">WA026_014553</name>
</gene>
<feature type="disulfide bond" evidence="14">
    <location>
        <begin position="292"/>
        <end position="301"/>
    </location>
</feature>
<evidence type="ECO:0000256" key="15">
    <source>
        <dbReference type="PROSITE-ProRule" id="PRU00461"/>
    </source>
</evidence>
<evidence type="ECO:0000256" key="7">
    <source>
        <dbReference type="ARBA" id="ARBA00022871"/>
    </source>
</evidence>
<keyword evidence="20" id="KW-1185">Reference proteome</keyword>
<keyword evidence="10 14" id="KW-1015">Disulfide bond</keyword>
<sequence>MNHTINYISLKGENQRRQILFIFEDARPQDIAVHICNRYIYWTNSNTKRPTIERARIGSQQREIIVESDLGMPAGITIDYVTQRIYWADIREGIFYRLESTNLVGQERQIEFEGIHTEPFAVAVKNEYLYFTDLRRNSLWKYDLAKNSPPLEIRNFEEKPMGLIAKKENIKTLPDCKILQEAYHNYTKPVIEKFQKIEVKNSSKKLECINGTLQDGLCRCTRGFTGKFCEISLCHNYCFSGTCHLTNQGYPYCHCPKGSGGTRCERDCDGYCLNDGDCRFSFPNARLPTCVCQEGFRGLRCEGSVITDKLCDVYCSQESRLEHNNDPEYTYCKCSRRSYVNVMDNQSPQALLSTSNSSNFVNYFQDPVFITMICITFTVLAMCLFLTIYILHLRRKPMPRIKRRYIVNNKNSTSMTERPQHPEQCEITIENCCNMNVCETPCFEPSKLQSYHQSRSDDKKMLLPNMERTEDMY</sequence>
<proteinExistence type="inferred from homology"/>
<dbReference type="SMART" id="SM00181">
    <property type="entry name" value="EGF"/>
    <property type="match status" value="3"/>
</dbReference>
<evidence type="ECO:0000256" key="6">
    <source>
        <dbReference type="ARBA" id="ARBA00022782"/>
    </source>
</evidence>
<evidence type="ECO:0000256" key="1">
    <source>
        <dbReference type="ARBA" id="ARBA00004251"/>
    </source>
</evidence>
<evidence type="ECO:0000256" key="12">
    <source>
        <dbReference type="ARBA" id="ARBA00038070"/>
    </source>
</evidence>
<comment type="similarity">
    <text evidence="12">Belongs to the cueball family.</text>
</comment>
<dbReference type="PROSITE" id="PS00022">
    <property type="entry name" value="EGF_1"/>
    <property type="match status" value="2"/>
</dbReference>
<keyword evidence="6" id="KW-0221">Differentiation</keyword>
<keyword evidence="17" id="KW-0812">Transmembrane</keyword>
<dbReference type="SMART" id="SM00135">
    <property type="entry name" value="LY"/>
    <property type="match status" value="3"/>
</dbReference>
<evidence type="ECO:0000256" key="13">
    <source>
        <dbReference type="ARBA" id="ARBA00040020"/>
    </source>
</evidence>
<dbReference type="AlphaFoldDB" id="A0AAW1V6I1"/>
<dbReference type="PROSITE" id="PS50026">
    <property type="entry name" value="EGF_3"/>
    <property type="match status" value="2"/>
</dbReference>
<reference evidence="19 20" key="1">
    <citation type="submission" date="2023-03" db="EMBL/GenBank/DDBJ databases">
        <title>Genome insight into feeding habits of ladybird beetles.</title>
        <authorList>
            <person name="Li H.-S."/>
            <person name="Huang Y.-H."/>
            <person name="Pang H."/>
        </authorList>
    </citation>
    <scope>NUCLEOTIDE SEQUENCE [LARGE SCALE GENOMIC DNA]</scope>
    <source>
        <strain evidence="19">SYSU_2023b</strain>
        <tissue evidence="19">Whole body</tissue>
    </source>
</reference>
<dbReference type="Proteomes" id="UP001431783">
    <property type="component" value="Unassembled WGS sequence"/>
</dbReference>
<dbReference type="Pfam" id="PF00058">
    <property type="entry name" value="Ldl_recept_b"/>
    <property type="match status" value="1"/>
</dbReference>
<keyword evidence="9 17" id="KW-0472">Membrane</keyword>
<feature type="region of interest" description="Disordered" evidence="16">
    <location>
        <begin position="454"/>
        <end position="473"/>
    </location>
</feature>
<dbReference type="Gene3D" id="2.10.25.10">
    <property type="entry name" value="Laminin"/>
    <property type="match status" value="2"/>
</dbReference>
<comment type="caution">
    <text evidence="14">Lacks conserved residue(s) required for the propagation of feature annotation.</text>
</comment>
<evidence type="ECO:0000256" key="2">
    <source>
        <dbReference type="ARBA" id="ARBA00022475"/>
    </source>
</evidence>
<keyword evidence="7" id="KW-0744">Spermatogenesis</keyword>
<dbReference type="GO" id="GO:0060070">
    <property type="term" value="P:canonical Wnt signaling pathway"/>
    <property type="evidence" value="ECO:0007669"/>
    <property type="project" value="TreeGrafter"/>
</dbReference>
<evidence type="ECO:0000256" key="9">
    <source>
        <dbReference type="ARBA" id="ARBA00023136"/>
    </source>
</evidence>
<comment type="subcellular location">
    <subcellularLocation>
        <location evidence="1">Cell membrane</location>
        <topology evidence="1">Single-pass type I membrane protein</topology>
    </subcellularLocation>
</comment>
<comment type="caution">
    <text evidence="19">The sequence shown here is derived from an EMBL/GenBank/DDBJ whole genome shotgun (WGS) entry which is preliminary data.</text>
</comment>
<dbReference type="InterPro" id="IPR050778">
    <property type="entry name" value="Cueball_EGF_LRP_Nidogen"/>
</dbReference>
<keyword evidence="4" id="KW-0732">Signal</keyword>
<feature type="transmembrane region" description="Helical" evidence="17">
    <location>
        <begin position="368"/>
        <end position="393"/>
    </location>
</feature>
<dbReference type="PROSITE" id="PS01186">
    <property type="entry name" value="EGF_2"/>
    <property type="match status" value="1"/>
</dbReference>
<dbReference type="PANTHER" id="PTHR46513">
    <property type="entry name" value="VITELLOGENIN RECEPTOR-LIKE PROTEIN-RELATED-RELATED"/>
    <property type="match status" value="1"/>
</dbReference>
<evidence type="ECO:0000313" key="19">
    <source>
        <dbReference type="EMBL" id="KAK9891311.1"/>
    </source>
</evidence>
<keyword evidence="8" id="KW-0896">Oogenesis</keyword>
<accession>A0AAW1V6I1</accession>
<dbReference type="PROSITE" id="PS51120">
    <property type="entry name" value="LDLRB"/>
    <property type="match status" value="1"/>
</dbReference>
<dbReference type="EMBL" id="JARQZJ010000128">
    <property type="protein sequence ID" value="KAK9891311.1"/>
    <property type="molecule type" value="Genomic_DNA"/>
</dbReference>
<evidence type="ECO:0000256" key="17">
    <source>
        <dbReference type="SAM" id="Phobius"/>
    </source>
</evidence>
<dbReference type="InterPro" id="IPR000033">
    <property type="entry name" value="LDLR_classB_rpt"/>
</dbReference>
<feature type="disulfide bond" evidence="14">
    <location>
        <begin position="255"/>
        <end position="264"/>
    </location>
</feature>
<dbReference type="GO" id="GO:0007283">
    <property type="term" value="P:spermatogenesis"/>
    <property type="evidence" value="ECO:0007669"/>
    <property type="project" value="UniProtKB-KW"/>
</dbReference>
<dbReference type="SUPFAM" id="SSF63825">
    <property type="entry name" value="YWTD domain"/>
    <property type="match status" value="1"/>
</dbReference>
<evidence type="ECO:0000256" key="14">
    <source>
        <dbReference type="PROSITE-ProRule" id="PRU00076"/>
    </source>
</evidence>
<dbReference type="InterPro" id="IPR011042">
    <property type="entry name" value="6-blade_b-propeller_TolB-like"/>
</dbReference>
<evidence type="ECO:0000256" key="3">
    <source>
        <dbReference type="ARBA" id="ARBA00022536"/>
    </source>
</evidence>
<evidence type="ECO:0000256" key="16">
    <source>
        <dbReference type="SAM" id="MobiDB-lite"/>
    </source>
</evidence>
<dbReference type="GO" id="GO:0048477">
    <property type="term" value="P:oogenesis"/>
    <property type="evidence" value="ECO:0007669"/>
    <property type="project" value="UniProtKB-KW"/>
</dbReference>
<keyword evidence="5" id="KW-0677">Repeat</keyword>
<dbReference type="PANTHER" id="PTHR46513:SF42">
    <property type="entry name" value="PROTEIN CUEBALL"/>
    <property type="match status" value="1"/>
</dbReference>
<dbReference type="InterPro" id="IPR000742">
    <property type="entry name" value="EGF"/>
</dbReference>
<keyword evidence="11" id="KW-0325">Glycoprotein</keyword>
<dbReference type="SUPFAM" id="SSF57196">
    <property type="entry name" value="EGF/Laminin"/>
    <property type="match status" value="1"/>
</dbReference>
<evidence type="ECO:0000256" key="11">
    <source>
        <dbReference type="ARBA" id="ARBA00023180"/>
    </source>
</evidence>
<feature type="domain" description="EGF-like" evidence="18">
    <location>
        <begin position="266"/>
        <end position="302"/>
    </location>
</feature>
<name>A0AAW1V6I1_9CUCU</name>
<dbReference type="Gene3D" id="2.120.10.30">
    <property type="entry name" value="TolB, C-terminal domain"/>
    <property type="match status" value="1"/>
</dbReference>
<evidence type="ECO:0000256" key="5">
    <source>
        <dbReference type="ARBA" id="ARBA00022737"/>
    </source>
</evidence>
<dbReference type="GO" id="GO:0005886">
    <property type="term" value="C:plasma membrane"/>
    <property type="evidence" value="ECO:0007669"/>
    <property type="project" value="UniProtKB-SubCell"/>
</dbReference>
<evidence type="ECO:0000259" key="18">
    <source>
        <dbReference type="PROSITE" id="PS50026"/>
    </source>
</evidence>
<organism evidence="19 20">
    <name type="scientific">Henosepilachna vigintioctopunctata</name>
    <dbReference type="NCBI Taxonomy" id="420089"/>
    <lineage>
        <taxon>Eukaryota</taxon>
        <taxon>Metazoa</taxon>
        <taxon>Ecdysozoa</taxon>
        <taxon>Arthropoda</taxon>
        <taxon>Hexapoda</taxon>
        <taxon>Insecta</taxon>
        <taxon>Pterygota</taxon>
        <taxon>Neoptera</taxon>
        <taxon>Endopterygota</taxon>
        <taxon>Coleoptera</taxon>
        <taxon>Polyphaga</taxon>
        <taxon>Cucujiformia</taxon>
        <taxon>Coccinelloidea</taxon>
        <taxon>Coccinellidae</taxon>
        <taxon>Epilachninae</taxon>
        <taxon>Epilachnini</taxon>
        <taxon>Henosepilachna</taxon>
    </lineage>
</organism>
<evidence type="ECO:0000256" key="8">
    <source>
        <dbReference type="ARBA" id="ARBA00022943"/>
    </source>
</evidence>
<feature type="domain" description="EGF-like" evidence="18">
    <location>
        <begin position="230"/>
        <end position="265"/>
    </location>
</feature>
<dbReference type="GO" id="GO:0042813">
    <property type="term" value="F:Wnt receptor activity"/>
    <property type="evidence" value="ECO:0007669"/>
    <property type="project" value="TreeGrafter"/>
</dbReference>
<evidence type="ECO:0000313" key="20">
    <source>
        <dbReference type="Proteomes" id="UP001431783"/>
    </source>
</evidence>